<evidence type="ECO:0000313" key="5">
    <source>
        <dbReference type="Proteomes" id="UP000292447"/>
    </source>
</evidence>
<dbReference type="PROSITE" id="PS50200">
    <property type="entry name" value="RA"/>
    <property type="match status" value="1"/>
</dbReference>
<accession>A0A4P6XIJ5</accession>
<dbReference type="SUPFAM" id="SSF54236">
    <property type="entry name" value="Ubiquitin-like"/>
    <property type="match status" value="1"/>
</dbReference>
<dbReference type="InterPro" id="IPR000159">
    <property type="entry name" value="RA_dom"/>
</dbReference>
<dbReference type="InterPro" id="IPR029071">
    <property type="entry name" value="Ubiquitin-like_domsf"/>
</dbReference>
<feature type="domain" description="Ras-associating" evidence="3">
    <location>
        <begin position="348"/>
        <end position="426"/>
    </location>
</feature>
<dbReference type="STRING" id="2163413.A0A4P6XIJ5"/>
<evidence type="ECO:0000259" key="2">
    <source>
        <dbReference type="PROSITE" id="PS50105"/>
    </source>
</evidence>
<feature type="region of interest" description="Disordered" evidence="1">
    <location>
        <begin position="197"/>
        <end position="263"/>
    </location>
</feature>
<dbReference type="AlphaFoldDB" id="A0A4P6XIJ5"/>
<dbReference type="InterPro" id="IPR001660">
    <property type="entry name" value="SAM"/>
</dbReference>
<dbReference type="Gene3D" id="1.10.150.50">
    <property type="entry name" value="Transcription Factor, Ets-1"/>
    <property type="match status" value="1"/>
</dbReference>
<dbReference type="SMART" id="SM00314">
    <property type="entry name" value="RA"/>
    <property type="match status" value="1"/>
</dbReference>
<gene>
    <name evidence="4" type="primary">MPUL0B01840</name>
    <name evidence="4" type="ORF">METSCH_B01840</name>
</gene>
<feature type="domain" description="SAM" evidence="2">
    <location>
        <begin position="8"/>
        <end position="71"/>
    </location>
</feature>
<reference evidence="5" key="1">
    <citation type="submission" date="2019-03" db="EMBL/GenBank/DDBJ databases">
        <title>Snf2 controls pulcherriminic acid biosynthesis and connects pigmentation and antifungal activity of the yeast Metschnikowia pulcherrima.</title>
        <authorList>
            <person name="Gore-Lloyd D."/>
            <person name="Sumann I."/>
            <person name="Brachmann A.O."/>
            <person name="Schneeberger K."/>
            <person name="Ortiz-Merino R.A."/>
            <person name="Moreno-Beltran M."/>
            <person name="Schlaefli M."/>
            <person name="Kirner P."/>
            <person name="Santos Kron A."/>
            <person name="Wolfe K.H."/>
            <person name="Piel J."/>
            <person name="Ahrens C.H."/>
            <person name="Henk D."/>
            <person name="Freimoser F.M."/>
        </authorList>
    </citation>
    <scope>NUCLEOTIDE SEQUENCE [LARGE SCALE GENOMIC DNA]</scope>
    <source>
        <strain evidence="5">APC 1.2</strain>
    </source>
</reference>
<feature type="region of interest" description="Disordered" evidence="1">
    <location>
        <begin position="424"/>
        <end position="448"/>
    </location>
</feature>
<keyword evidence="5" id="KW-1185">Reference proteome</keyword>
<dbReference type="Proteomes" id="UP000292447">
    <property type="component" value="Chromosome II"/>
</dbReference>
<dbReference type="PROSITE" id="PS50105">
    <property type="entry name" value="SAM_DOMAIN"/>
    <property type="match status" value="1"/>
</dbReference>
<feature type="region of interest" description="Disordered" evidence="1">
    <location>
        <begin position="315"/>
        <end position="354"/>
    </location>
</feature>
<evidence type="ECO:0000256" key="1">
    <source>
        <dbReference type="SAM" id="MobiDB-lite"/>
    </source>
</evidence>
<dbReference type="EMBL" id="CP034457">
    <property type="protein sequence ID" value="QBM86990.1"/>
    <property type="molecule type" value="Genomic_DNA"/>
</dbReference>
<sequence>MSESFFKWDPAQVAQHFLTQLGEDVRESFIGHNIDGSLLPFLTTEHLRELGIELLASRLRLKKMINELLSLSFVNTVLKTPDGESHCLNAIDINSNYVSIEALSLCVKLLRDLSQSTRRMSDETADFKKLNENFKKLKMDLNPVIRLVKDSKPLPTPTLDPGVSASLPTQSIHSILSTHSWASDSDNGQTPTTATTLILPESSPTKPEFTTHSLSPLNVPSPSESLSAGSLHSQHGVIPKPISSSSTAKLKQGMSPTQSHRFSSGSVLSVGVGKVTDMKMGSSRFPSKPRLVDAKTSSASVEDANEAIKYKTLLRQNSSSGNRPALPKNKLSSALVTSSNSPAQAGQASQPLKQLKASSEDTCLKVLQHAMKRHHIPREKWSKYVLVVCYGDKERILKLTERPVIIFKELQEHGQNPTIMLRERASTSGSERDYEDARIGDDIPGGTL</sequence>
<dbReference type="InterPro" id="IPR013761">
    <property type="entry name" value="SAM/pointed_sf"/>
</dbReference>
<feature type="compositionally biased region" description="Polar residues" evidence="1">
    <location>
        <begin position="330"/>
        <end position="354"/>
    </location>
</feature>
<dbReference type="Pfam" id="PF00788">
    <property type="entry name" value="RA"/>
    <property type="match status" value="1"/>
</dbReference>
<protein>
    <submittedName>
        <fullName evidence="4">SAM domain Sterile alpha motif</fullName>
    </submittedName>
</protein>
<dbReference type="SUPFAM" id="SSF47769">
    <property type="entry name" value="SAM/Pointed domain"/>
    <property type="match status" value="1"/>
</dbReference>
<evidence type="ECO:0000313" key="4">
    <source>
        <dbReference type="EMBL" id="QBM86990.1"/>
    </source>
</evidence>
<dbReference type="SMART" id="SM00454">
    <property type="entry name" value="SAM"/>
    <property type="match status" value="1"/>
</dbReference>
<evidence type="ECO:0000259" key="3">
    <source>
        <dbReference type="PROSITE" id="PS50200"/>
    </source>
</evidence>
<dbReference type="Pfam" id="PF07647">
    <property type="entry name" value="SAM_2"/>
    <property type="match status" value="1"/>
</dbReference>
<feature type="compositionally biased region" description="Polar residues" evidence="1">
    <location>
        <begin position="197"/>
        <end position="233"/>
    </location>
</feature>
<dbReference type="CDD" id="cd01786">
    <property type="entry name" value="RA_STE50"/>
    <property type="match status" value="1"/>
</dbReference>
<proteinExistence type="predicted"/>
<dbReference type="GO" id="GO:0007165">
    <property type="term" value="P:signal transduction"/>
    <property type="evidence" value="ECO:0007669"/>
    <property type="project" value="InterPro"/>
</dbReference>
<name>A0A4P6XIJ5_9ASCO</name>
<feature type="compositionally biased region" description="Basic and acidic residues" evidence="1">
    <location>
        <begin position="424"/>
        <end position="441"/>
    </location>
</feature>
<dbReference type="Gene3D" id="3.10.20.90">
    <property type="entry name" value="Phosphatidylinositol 3-kinase Catalytic Subunit, Chain A, domain 1"/>
    <property type="match status" value="1"/>
</dbReference>
<feature type="compositionally biased region" description="Polar residues" evidence="1">
    <location>
        <begin position="242"/>
        <end position="262"/>
    </location>
</feature>
<organism evidence="4 5">
    <name type="scientific">Metschnikowia aff. pulcherrima</name>
    <dbReference type="NCBI Taxonomy" id="2163413"/>
    <lineage>
        <taxon>Eukaryota</taxon>
        <taxon>Fungi</taxon>
        <taxon>Dikarya</taxon>
        <taxon>Ascomycota</taxon>
        <taxon>Saccharomycotina</taxon>
        <taxon>Pichiomycetes</taxon>
        <taxon>Metschnikowiaceae</taxon>
        <taxon>Metschnikowia</taxon>
    </lineage>
</organism>